<dbReference type="AlphaFoldDB" id="K4LFB9"/>
<dbReference type="InterPro" id="IPR038601">
    <property type="entry name" value="MttB-like_sf"/>
</dbReference>
<sequence length="496" mass="53918">MTRRNKKAGITSVNGFGLNVFTEDELDMIHYATLELLWDTGIKVESREAFEIFLGGGAKGEWHGSYGIVKIPSYVVEECIRWAPRTVVFYGRDAEKDYAAEPGRVGFSTFGECVQIIDPETKEVRRSVKSDLAGATLMCDYLDEMVVVERALCSSDQYPDTQPLHNYEAMVANTSKHCFLGFGSGENAKKIIAMAAACAGGMDKFRERPIVTAFVCPTSPLTLVQNCCDVIVECARGGVGLAIIPMALSGATAPVTLAGTIVQHNAEVLGALILAQLTRRGTPCTYSSCSTIMDLRFTTTAVGAPEYGIISAGLARLARYYRLPSWVGGGHSDSKLPDAQAAYEFSLTAAVAALAGANIVYGAGCLESGLTFDYAKLLMDAEQIRNIFQVLKGIDVSDETIALDVIKAVGPGGEFMTHQHTFRHMKAMSMSVLFDRRNRASWMERTKGKDLTERAYEEARHVLATHKPAPLPAGAAETMRTIIEEYEAELKARKGN</sequence>
<dbReference type="InterPro" id="IPR010426">
    <property type="entry name" value="MTTB_MeTrfase"/>
</dbReference>
<keyword evidence="5" id="KW-1185">Reference proteome</keyword>
<dbReference type="EC" id="2.1.1.-" evidence="4"/>
<dbReference type="RefSeq" id="WP_015049608.1">
    <property type="nucleotide sequence ID" value="NC_018870.1"/>
</dbReference>
<dbReference type="Gene3D" id="3.20.20.480">
    <property type="entry name" value="Trimethylamine methyltransferase-like"/>
    <property type="match status" value="1"/>
</dbReference>
<dbReference type="OrthoDB" id="5418352at2"/>
<proteinExistence type="inferred from homology"/>
<keyword evidence="2 4" id="KW-0489">Methyltransferase</keyword>
<keyword evidence="3 4" id="KW-0808">Transferase</keyword>
<gene>
    <name evidence="4" type="primary">mttB1</name>
    <name evidence="4" type="ordered locus">Tph_c04470</name>
</gene>
<dbReference type="GO" id="GO:0008168">
    <property type="term" value="F:methyltransferase activity"/>
    <property type="evidence" value="ECO:0007669"/>
    <property type="project" value="UniProtKB-KW"/>
</dbReference>
<dbReference type="STRING" id="1089553.Tph_c04470"/>
<evidence type="ECO:0000256" key="1">
    <source>
        <dbReference type="ARBA" id="ARBA00007137"/>
    </source>
</evidence>
<organism evidence="4 5">
    <name type="scientific">Thermacetogenium phaeum (strain ATCC BAA-254 / DSM 26808 / PB)</name>
    <dbReference type="NCBI Taxonomy" id="1089553"/>
    <lineage>
        <taxon>Bacteria</taxon>
        <taxon>Bacillati</taxon>
        <taxon>Bacillota</taxon>
        <taxon>Clostridia</taxon>
        <taxon>Thermoanaerobacterales</taxon>
        <taxon>Thermoanaerobacteraceae</taxon>
        <taxon>Thermacetogenium</taxon>
    </lineage>
</organism>
<dbReference type="HOGENOM" id="CLU_033581_1_0_9"/>
<dbReference type="eggNOG" id="COG5598">
    <property type="taxonomic scope" value="Bacteria"/>
</dbReference>
<dbReference type="Pfam" id="PF06253">
    <property type="entry name" value="MTTB"/>
    <property type="match status" value="1"/>
</dbReference>
<name>K4LFB9_THEPS</name>
<comment type="similarity">
    <text evidence="1">Belongs to the trimethylamine methyltransferase family.</text>
</comment>
<evidence type="ECO:0000256" key="2">
    <source>
        <dbReference type="ARBA" id="ARBA00022603"/>
    </source>
</evidence>
<protein>
    <submittedName>
        <fullName evidence="4">Trimethylamine methyltransferase MttB</fullName>
        <ecNumber evidence="4">2.1.1.-</ecNumber>
    </submittedName>
</protein>
<dbReference type="GO" id="GO:0032259">
    <property type="term" value="P:methylation"/>
    <property type="evidence" value="ECO:0007669"/>
    <property type="project" value="UniProtKB-KW"/>
</dbReference>
<dbReference type="Proteomes" id="UP000000467">
    <property type="component" value="Chromosome"/>
</dbReference>
<evidence type="ECO:0000256" key="3">
    <source>
        <dbReference type="ARBA" id="ARBA00022679"/>
    </source>
</evidence>
<dbReference type="GO" id="GO:0015948">
    <property type="term" value="P:methanogenesis"/>
    <property type="evidence" value="ECO:0007669"/>
    <property type="project" value="InterPro"/>
</dbReference>
<evidence type="ECO:0000313" key="5">
    <source>
        <dbReference type="Proteomes" id="UP000000467"/>
    </source>
</evidence>
<dbReference type="KEGG" id="tpz:Tph_c04470"/>
<evidence type="ECO:0000313" key="4">
    <source>
        <dbReference type="EMBL" id="AFV10690.1"/>
    </source>
</evidence>
<accession>K4LFB9</accession>
<dbReference type="EMBL" id="CP003732">
    <property type="protein sequence ID" value="AFV10690.1"/>
    <property type="molecule type" value="Genomic_DNA"/>
</dbReference>
<reference evidence="4 5" key="1">
    <citation type="journal article" date="2012" name="BMC Genomics">
        <title>Genome-guided analysis of physiological and morphological traits of the fermentative acetate oxidizer Thermacetogenium phaeum.</title>
        <authorList>
            <person name="Oehler D."/>
            <person name="Poehlein A."/>
            <person name="Leimbach A."/>
            <person name="Muller N."/>
            <person name="Daniel R."/>
            <person name="Gottschalk G."/>
            <person name="Schink B."/>
        </authorList>
    </citation>
    <scope>NUCLEOTIDE SEQUENCE [LARGE SCALE GENOMIC DNA]</scope>
    <source>
        <strain evidence="5">ATCC BAA-254 / DSM 26808 / PB</strain>
    </source>
</reference>